<gene>
    <name evidence="8" type="ORF">PCAR00345_LOCUS41134</name>
</gene>
<dbReference type="InterPro" id="IPR017853">
    <property type="entry name" value="GH"/>
</dbReference>
<dbReference type="GO" id="GO:0009251">
    <property type="term" value="P:glucan catabolic process"/>
    <property type="evidence" value="ECO:0007669"/>
    <property type="project" value="TreeGrafter"/>
</dbReference>
<reference evidence="8" key="1">
    <citation type="submission" date="2021-01" db="EMBL/GenBank/DDBJ databases">
        <authorList>
            <person name="Corre E."/>
            <person name="Pelletier E."/>
            <person name="Niang G."/>
            <person name="Scheremetjew M."/>
            <person name="Finn R."/>
            <person name="Kale V."/>
            <person name="Holt S."/>
            <person name="Cochrane G."/>
            <person name="Meng A."/>
            <person name="Brown T."/>
            <person name="Cohen L."/>
        </authorList>
    </citation>
    <scope>NUCLEOTIDE SEQUENCE</scope>
    <source>
        <strain evidence="8">CCMP645</strain>
    </source>
</reference>
<evidence type="ECO:0000256" key="2">
    <source>
        <dbReference type="ARBA" id="ARBA00022801"/>
    </source>
</evidence>
<dbReference type="InterPro" id="IPR001547">
    <property type="entry name" value="Glyco_hydro_5"/>
</dbReference>
<feature type="transmembrane region" description="Helical" evidence="5">
    <location>
        <begin position="552"/>
        <end position="572"/>
    </location>
</feature>
<protein>
    <recommendedName>
        <fullName evidence="7">Glycoside hydrolase family 5 domain-containing protein</fullName>
    </recommendedName>
</protein>
<proteinExistence type="inferred from homology"/>
<dbReference type="GO" id="GO:0005576">
    <property type="term" value="C:extracellular region"/>
    <property type="evidence" value="ECO:0007669"/>
    <property type="project" value="TreeGrafter"/>
</dbReference>
<evidence type="ECO:0000259" key="7">
    <source>
        <dbReference type="Pfam" id="PF00150"/>
    </source>
</evidence>
<feature type="chain" id="PRO_5031131157" description="Glycoside hydrolase family 5 domain-containing protein" evidence="6">
    <location>
        <begin position="26"/>
        <end position="594"/>
    </location>
</feature>
<dbReference type="GO" id="GO:0009986">
    <property type="term" value="C:cell surface"/>
    <property type="evidence" value="ECO:0007669"/>
    <property type="project" value="TreeGrafter"/>
</dbReference>
<feature type="signal peptide" evidence="6">
    <location>
        <begin position="1"/>
        <end position="25"/>
    </location>
</feature>
<feature type="domain" description="Glycoside hydrolase family 5" evidence="7">
    <location>
        <begin position="139"/>
        <end position="393"/>
    </location>
</feature>
<evidence type="ECO:0000256" key="5">
    <source>
        <dbReference type="SAM" id="Phobius"/>
    </source>
</evidence>
<dbReference type="GO" id="GO:0008422">
    <property type="term" value="F:beta-glucosidase activity"/>
    <property type="evidence" value="ECO:0007669"/>
    <property type="project" value="TreeGrafter"/>
</dbReference>
<keyword evidence="3 4" id="KW-0326">Glycosidase</keyword>
<keyword evidence="5" id="KW-1133">Transmembrane helix</keyword>
<sequence>MPSLSGWRVCGACALLLCATSRVSAIPNTINRAGELIVEPRPFDDEHRRQLQEEDNPYTCKDNAKTGEEDWKVMGTNIGGWLVLEPWITPSLFYQFLSADQRFQEDVADKTSMDSRSFCVALGNDEANKQLRRHWREWVREEDIRSIAETGANIVRVPVGDWMYMPYEPFIGCWDGALDELERLLALCRKYNLKVLLDVHAMRGSQNGFDNSGHAMRVKWETVTAQDPSGYATFVHWQYRSADWTGDYDYEHGKYTSTNQANINHSLAVLTKIIERHSGDPVVWGLEPVNEPWQMIPIDIIKKFYWDGYWITRNGAPKWKYVMHDSFRGYPAAWWDFMKGCPNKAMDSHIYQAWNMPSKIDKYLENACNFKGGLQTMHDLLDMPMIVGEWSLATDNCAMWLNGFNDNLPGYPKVTCDMQPCAKPYMGAEQPGAPPDPEEPLQGPYGTGVSGPQFGFCPVGFKWGTQEDAVMTTLAHNHLHAFNSVNGWIFWNFRTELEAKWSFLWAYRNGWFPRNVTDPKDQGVLDACKPDSAMMLPTVSSPSSTSVAASPFAAVAVAVGALVIVGAAAMLARRTRADSREAEAEALAAPYESM</sequence>
<accession>A0A7S4FDH4</accession>
<dbReference type="SUPFAM" id="SSF51445">
    <property type="entry name" value="(Trans)glycosidases"/>
    <property type="match status" value="1"/>
</dbReference>
<dbReference type="InterPro" id="IPR050386">
    <property type="entry name" value="Glycosyl_hydrolase_5"/>
</dbReference>
<evidence type="ECO:0000256" key="3">
    <source>
        <dbReference type="ARBA" id="ARBA00023295"/>
    </source>
</evidence>
<keyword evidence="5" id="KW-0812">Transmembrane</keyword>
<evidence type="ECO:0000256" key="1">
    <source>
        <dbReference type="ARBA" id="ARBA00005641"/>
    </source>
</evidence>
<comment type="similarity">
    <text evidence="1 4">Belongs to the glycosyl hydrolase 5 (cellulase A) family.</text>
</comment>
<evidence type="ECO:0000256" key="6">
    <source>
        <dbReference type="SAM" id="SignalP"/>
    </source>
</evidence>
<keyword evidence="6" id="KW-0732">Signal</keyword>
<name>A0A7S4FDH4_CHRCT</name>
<evidence type="ECO:0000256" key="4">
    <source>
        <dbReference type="RuleBase" id="RU361153"/>
    </source>
</evidence>
<evidence type="ECO:0000313" key="8">
    <source>
        <dbReference type="EMBL" id="CAE0788425.1"/>
    </source>
</evidence>
<dbReference type="Pfam" id="PF00150">
    <property type="entry name" value="Cellulase"/>
    <property type="match status" value="1"/>
</dbReference>
<dbReference type="Gene3D" id="3.20.20.80">
    <property type="entry name" value="Glycosidases"/>
    <property type="match status" value="1"/>
</dbReference>
<keyword evidence="2 4" id="KW-0378">Hydrolase</keyword>
<keyword evidence="5" id="KW-0472">Membrane</keyword>
<dbReference type="EMBL" id="HBIZ01067215">
    <property type="protein sequence ID" value="CAE0788425.1"/>
    <property type="molecule type" value="Transcribed_RNA"/>
</dbReference>
<dbReference type="PANTHER" id="PTHR31297">
    <property type="entry name" value="GLUCAN ENDO-1,6-BETA-GLUCOSIDASE B"/>
    <property type="match status" value="1"/>
</dbReference>
<dbReference type="AlphaFoldDB" id="A0A7S4FDH4"/>
<dbReference type="PANTHER" id="PTHR31297:SF38">
    <property type="entry name" value="X8 DOMAIN-CONTAINING PROTEIN"/>
    <property type="match status" value="1"/>
</dbReference>
<organism evidence="8">
    <name type="scientific">Chrysotila carterae</name>
    <name type="common">Marine alga</name>
    <name type="synonym">Syracosphaera carterae</name>
    <dbReference type="NCBI Taxonomy" id="13221"/>
    <lineage>
        <taxon>Eukaryota</taxon>
        <taxon>Haptista</taxon>
        <taxon>Haptophyta</taxon>
        <taxon>Prymnesiophyceae</taxon>
        <taxon>Isochrysidales</taxon>
        <taxon>Isochrysidaceae</taxon>
        <taxon>Chrysotila</taxon>
    </lineage>
</organism>